<dbReference type="Pfam" id="PF07479">
    <property type="entry name" value="NAD_Gly3P_dh_C"/>
    <property type="match status" value="1"/>
</dbReference>
<dbReference type="PIRSF" id="PIRSF000114">
    <property type="entry name" value="Glycerol-3-P_dh"/>
    <property type="match status" value="1"/>
</dbReference>
<organism evidence="16 17">
    <name type="scientific">Candidatus Aphodomorpha intestinavium</name>
    <dbReference type="NCBI Taxonomy" id="2840672"/>
    <lineage>
        <taxon>Bacteria</taxon>
        <taxon>Bacillati</taxon>
        <taxon>Bacillota</taxon>
        <taxon>Clostridia</taxon>
        <taxon>Eubacteriales</taxon>
        <taxon>Candidatus Aphodomorpha</taxon>
    </lineage>
</organism>
<evidence type="ECO:0000256" key="4">
    <source>
        <dbReference type="ARBA" id="ARBA00023002"/>
    </source>
</evidence>
<dbReference type="SUPFAM" id="SSF51735">
    <property type="entry name" value="NAD(P)-binding Rossmann-fold domains"/>
    <property type="match status" value="1"/>
</dbReference>
<evidence type="ECO:0000256" key="2">
    <source>
        <dbReference type="ARBA" id="ARBA00022516"/>
    </source>
</evidence>
<sequence>MRIFVIGCGRWGSLIAWYLDRLGHDVTLYGRAGSPRMRRFLSERRNDLLELPPSVALTTDLTDARAAETIVVSIGVQDLRALMEQLRPLALTDRTFVLCMKGLEADTALRPSQLAAAALDASNAVAVWLGPGHVQEFYRGVPNCMVIDSADEAVKERLITAFSGELIRFYYGADLIGNEIGAAAKNVVGVAAGMLDAMGLCTLKGALMSRGAREVARLIEAMGGNGLSAYGLCHLGDYEATVFSPYSRNRQYGEAFIRGEPFAALAEGCHTVRALRLLERRTGVELPICHTVYQILYQARDPQEALGALFTARSLKREF</sequence>
<dbReference type="Gene3D" id="1.10.1040.10">
    <property type="entry name" value="N-(1-d-carboxylethyl)-l-norvaline Dehydrogenase, domain 2"/>
    <property type="match status" value="1"/>
</dbReference>
<keyword evidence="3" id="KW-0521">NADP</keyword>
<feature type="active site" description="Proton acceptor" evidence="9">
    <location>
        <position position="185"/>
    </location>
</feature>
<comment type="catalytic activity">
    <reaction evidence="13">
        <text>sn-glycerol 3-phosphate + NADP(+) = dihydroxyacetone phosphate + NADPH + H(+)</text>
        <dbReference type="Rhea" id="RHEA:11096"/>
        <dbReference type="ChEBI" id="CHEBI:15378"/>
        <dbReference type="ChEBI" id="CHEBI:57597"/>
        <dbReference type="ChEBI" id="CHEBI:57642"/>
        <dbReference type="ChEBI" id="CHEBI:57783"/>
        <dbReference type="ChEBI" id="CHEBI:58349"/>
        <dbReference type="EC" id="1.1.1.94"/>
    </reaction>
</comment>
<keyword evidence="5 11" id="KW-0520">NAD</keyword>
<feature type="binding site" evidence="10">
    <location>
        <begin position="248"/>
        <end position="249"/>
    </location>
    <ligand>
        <name>substrate</name>
    </ligand>
</feature>
<evidence type="ECO:0000313" key="17">
    <source>
        <dbReference type="Proteomes" id="UP000824128"/>
    </source>
</evidence>
<dbReference type="GO" id="GO:0005975">
    <property type="term" value="P:carbohydrate metabolic process"/>
    <property type="evidence" value="ECO:0007669"/>
    <property type="project" value="InterPro"/>
</dbReference>
<evidence type="ECO:0000313" key="16">
    <source>
        <dbReference type="EMBL" id="HIU94553.1"/>
    </source>
</evidence>
<evidence type="ECO:0000256" key="7">
    <source>
        <dbReference type="ARBA" id="ARBA00023209"/>
    </source>
</evidence>
<dbReference type="InterPro" id="IPR036291">
    <property type="entry name" value="NAD(P)-bd_dom_sf"/>
</dbReference>
<dbReference type="InterPro" id="IPR006168">
    <property type="entry name" value="G3P_DH_NAD-dep"/>
</dbReference>
<reference evidence="16" key="2">
    <citation type="journal article" date="2021" name="PeerJ">
        <title>Extensive microbial diversity within the chicken gut microbiome revealed by metagenomics and culture.</title>
        <authorList>
            <person name="Gilroy R."/>
            <person name="Ravi A."/>
            <person name="Getino M."/>
            <person name="Pursley I."/>
            <person name="Horton D.L."/>
            <person name="Alikhan N.F."/>
            <person name="Baker D."/>
            <person name="Gharbi K."/>
            <person name="Hall N."/>
            <person name="Watson M."/>
            <person name="Adriaenssens E.M."/>
            <person name="Foster-Nyarko E."/>
            <person name="Jarju S."/>
            <person name="Secka A."/>
            <person name="Antonio M."/>
            <person name="Oren A."/>
            <person name="Chaudhuri R.R."/>
            <person name="La Ragione R."/>
            <person name="Hildebrand F."/>
            <person name="Pallen M.J."/>
        </authorList>
    </citation>
    <scope>NUCLEOTIDE SEQUENCE</scope>
    <source>
        <strain evidence="16">ChiGjej2B2-16831</strain>
    </source>
</reference>
<dbReference type="InterPro" id="IPR013328">
    <property type="entry name" value="6PGD_dom2"/>
</dbReference>
<dbReference type="GO" id="GO:0051287">
    <property type="term" value="F:NAD binding"/>
    <property type="evidence" value="ECO:0007669"/>
    <property type="project" value="InterPro"/>
</dbReference>
<dbReference type="GO" id="GO:0046168">
    <property type="term" value="P:glycerol-3-phosphate catabolic process"/>
    <property type="evidence" value="ECO:0007669"/>
    <property type="project" value="InterPro"/>
</dbReference>
<dbReference type="InterPro" id="IPR011128">
    <property type="entry name" value="G3P_DH_NAD-dep_N"/>
</dbReference>
<dbReference type="InterPro" id="IPR008927">
    <property type="entry name" value="6-PGluconate_DH-like_C_sf"/>
</dbReference>
<accession>A0A9D1SSW4</accession>
<feature type="binding site" evidence="11">
    <location>
        <begin position="7"/>
        <end position="12"/>
    </location>
    <ligand>
        <name>NAD(+)</name>
        <dbReference type="ChEBI" id="CHEBI:57540"/>
    </ligand>
</feature>
<evidence type="ECO:0000256" key="10">
    <source>
        <dbReference type="PIRSR" id="PIRSR000114-2"/>
    </source>
</evidence>
<feature type="binding site" evidence="10">
    <location>
        <position position="101"/>
    </location>
    <ligand>
        <name>substrate</name>
    </ligand>
</feature>
<keyword evidence="4 12" id="KW-0560">Oxidoreductase</keyword>
<dbReference type="GO" id="GO:0005829">
    <property type="term" value="C:cytosol"/>
    <property type="evidence" value="ECO:0007669"/>
    <property type="project" value="TreeGrafter"/>
</dbReference>
<keyword evidence="2" id="KW-0444">Lipid biosynthesis</keyword>
<keyword evidence="8" id="KW-1208">Phospholipid metabolism</keyword>
<dbReference type="GO" id="GO:0047952">
    <property type="term" value="F:glycerol-3-phosphate dehydrogenase [NAD(P)+] activity"/>
    <property type="evidence" value="ECO:0007669"/>
    <property type="project" value="UniProtKB-EC"/>
</dbReference>
<evidence type="ECO:0000256" key="3">
    <source>
        <dbReference type="ARBA" id="ARBA00022857"/>
    </source>
</evidence>
<evidence type="ECO:0000259" key="15">
    <source>
        <dbReference type="Pfam" id="PF07479"/>
    </source>
</evidence>
<evidence type="ECO:0000256" key="8">
    <source>
        <dbReference type="ARBA" id="ARBA00023264"/>
    </source>
</evidence>
<proteinExistence type="inferred from homology"/>
<protein>
    <recommendedName>
        <fullName evidence="13">Glycerol-3-phosphate dehydrogenase</fullName>
        <ecNumber evidence="13">1.1.1.94</ecNumber>
    </recommendedName>
</protein>
<dbReference type="PANTHER" id="PTHR11728:SF1">
    <property type="entry name" value="GLYCEROL-3-PHOSPHATE DEHYDROGENASE [NAD(+)] 2, CHLOROPLASTIC"/>
    <property type="match status" value="1"/>
</dbReference>
<dbReference type="EMBL" id="DVNZ01000166">
    <property type="protein sequence ID" value="HIU94553.1"/>
    <property type="molecule type" value="Genomic_DNA"/>
</dbReference>
<dbReference type="Pfam" id="PF01210">
    <property type="entry name" value="NAD_Gly3P_dh_N"/>
    <property type="match status" value="1"/>
</dbReference>
<comment type="similarity">
    <text evidence="1 12">Belongs to the NAD-dependent glycerol-3-phosphate dehydrogenase family.</text>
</comment>
<dbReference type="InterPro" id="IPR006109">
    <property type="entry name" value="G3P_DH_NAD-dep_C"/>
</dbReference>
<dbReference type="GO" id="GO:0008654">
    <property type="term" value="P:phospholipid biosynthetic process"/>
    <property type="evidence" value="ECO:0007669"/>
    <property type="project" value="UniProtKB-KW"/>
</dbReference>
<evidence type="ECO:0000256" key="13">
    <source>
        <dbReference type="RuleBase" id="RU000439"/>
    </source>
</evidence>
<evidence type="ECO:0000256" key="6">
    <source>
        <dbReference type="ARBA" id="ARBA00023098"/>
    </source>
</evidence>
<dbReference type="SUPFAM" id="SSF48179">
    <property type="entry name" value="6-phosphogluconate dehydrogenase C-terminal domain-like"/>
    <property type="match status" value="1"/>
</dbReference>
<evidence type="ECO:0000256" key="12">
    <source>
        <dbReference type="RuleBase" id="RU000437"/>
    </source>
</evidence>
<keyword evidence="6" id="KW-0443">Lipid metabolism</keyword>
<dbReference type="EC" id="1.1.1.94" evidence="13"/>
<evidence type="ECO:0000256" key="11">
    <source>
        <dbReference type="PIRSR" id="PIRSR000114-3"/>
    </source>
</evidence>
<keyword evidence="7" id="KW-0594">Phospholipid biosynthesis</keyword>
<evidence type="ECO:0000256" key="5">
    <source>
        <dbReference type="ARBA" id="ARBA00023027"/>
    </source>
</evidence>
<reference evidence="16" key="1">
    <citation type="submission" date="2020-10" db="EMBL/GenBank/DDBJ databases">
        <authorList>
            <person name="Gilroy R."/>
        </authorList>
    </citation>
    <scope>NUCLEOTIDE SEQUENCE</scope>
    <source>
        <strain evidence="16">ChiGjej2B2-16831</strain>
    </source>
</reference>
<dbReference type="AlphaFoldDB" id="A0A9D1SSW4"/>
<dbReference type="PRINTS" id="PR00077">
    <property type="entry name" value="GPDHDRGNASE"/>
</dbReference>
<feature type="binding site" evidence="11">
    <location>
        <position position="248"/>
    </location>
    <ligand>
        <name>NAD(+)</name>
        <dbReference type="ChEBI" id="CHEBI:57540"/>
    </ligand>
</feature>
<dbReference type="PANTHER" id="PTHR11728">
    <property type="entry name" value="GLYCEROL-3-PHOSPHATE DEHYDROGENASE"/>
    <property type="match status" value="1"/>
</dbReference>
<feature type="domain" description="Glycerol-3-phosphate dehydrogenase NAD-dependent N-terminal" evidence="14">
    <location>
        <begin position="3"/>
        <end position="153"/>
    </location>
</feature>
<feature type="domain" description="Glycerol-3-phosphate dehydrogenase NAD-dependent C-terminal" evidence="15">
    <location>
        <begin position="174"/>
        <end position="306"/>
    </location>
</feature>
<dbReference type="Proteomes" id="UP000824128">
    <property type="component" value="Unassembled WGS sequence"/>
</dbReference>
<name>A0A9D1SSW4_9FIRM</name>
<evidence type="ECO:0000256" key="1">
    <source>
        <dbReference type="ARBA" id="ARBA00011009"/>
    </source>
</evidence>
<dbReference type="Gene3D" id="3.40.50.720">
    <property type="entry name" value="NAD(P)-binding Rossmann-like Domain"/>
    <property type="match status" value="1"/>
</dbReference>
<comment type="caution">
    <text evidence="16">The sequence shown here is derived from an EMBL/GenBank/DDBJ whole genome shotgun (WGS) entry which is preliminary data.</text>
</comment>
<gene>
    <name evidence="16" type="ORF">IAD24_05270</name>
</gene>
<evidence type="ECO:0000259" key="14">
    <source>
        <dbReference type="Pfam" id="PF01210"/>
    </source>
</evidence>
<evidence type="ECO:0000256" key="9">
    <source>
        <dbReference type="PIRSR" id="PIRSR000114-1"/>
    </source>
</evidence>